<dbReference type="Pfam" id="PF00015">
    <property type="entry name" value="MCPsignal"/>
    <property type="match status" value="1"/>
</dbReference>
<keyword evidence="7" id="KW-0472">Membrane</keyword>
<evidence type="ECO:0000256" key="1">
    <source>
        <dbReference type="ARBA" id="ARBA00010587"/>
    </source>
</evidence>
<evidence type="ECO:0000256" key="7">
    <source>
        <dbReference type="SAM" id="Phobius"/>
    </source>
</evidence>
<evidence type="ECO:0000256" key="2">
    <source>
        <dbReference type="ARBA" id="ARBA00022723"/>
    </source>
</evidence>
<comment type="similarity">
    <text evidence="5">Belongs to the methyl-accepting chemotaxis (MCP) protein family.</text>
</comment>
<dbReference type="NCBIfam" id="NF033749">
    <property type="entry name" value="bact_hemeryth"/>
    <property type="match status" value="1"/>
</dbReference>
<dbReference type="InterPro" id="IPR003660">
    <property type="entry name" value="HAMP_dom"/>
</dbReference>
<dbReference type="GO" id="GO:0046872">
    <property type="term" value="F:metal ion binding"/>
    <property type="evidence" value="ECO:0007669"/>
    <property type="project" value="UniProtKB-KW"/>
</dbReference>
<dbReference type="Pfam" id="PF12729">
    <property type="entry name" value="4HB_MCP_1"/>
    <property type="match status" value="1"/>
</dbReference>
<evidence type="ECO:0000313" key="10">
    <source>
        <dbReference type="EMBL" id="CRH05795.1"/>
    </source>
</evidence>
<evidence type="ECO:0000259" key="8">
    <source>
        <dbReference type="PROSITE" id="PS50111"/>
    </source>
</evidence>
<dbReference type="Pfam" id="PF00672">
    <property type="entry name" value="HAMP"/>
    <property type="match status" value="1"/>
</dbReference>
<evidence type="ECO:0000256" key="3">
    <source>
        <dbReference type="ARBA" id="ARBA00023004"/>
    </source>
</evidence>
<feature type="domain" description="HAMP" evidence="9">
    <location>
        <begin position="345"/>
        <end position="398"/>
    </location>
</feature>
<dbReference type="AlphaFoldDB" id="A0A1S7LFR9"/>
<keyword evidence="3" id="KW-0408">Iron</keyword>
<dbReference type="InterPro" id="IPR012827">
    <property type="entry name" value="Hemerythrin_metal-bd"/>
</dbReference>
<name>A0A1S7LFR9_MAGMO</name>
<dbReference type="GO" id="GO:0007165">
    <property type="term" value="P:signal transduction"/>
    <property type="evidence" value="ECO:0007669"/>
    <property type="project" value="UniProtKB-KW"/>
</dbReference>
<sequence length="1060" mass="116229">MRLTIAIKNYIGLGLLITLMLIQGLSSLSFFNNANDLALVVNEVRVPAAMSGAAIKESIQSSLASLRGWMLIGDKNFKVQRQEAWQRMEKDLSQLEKSLGSHINGSDTKLLREIKSGFQSMRELQDQIEALAHTAKAQPTLELFLTKVEPQIQAMDKAIGKMMRHESRRFMGSTDATKVKQSRTMLQNMAKFNTSFSLAMTEVRSYLLTGAPKHIKTFQKYWRKNNGSYMVLNRGESGFNRKQKKAYKKLNKARKTLDAHVKSIFAVKKSDPNWNRGTWLLANKAVPLMRDLSGSVTLLVNNQEKAMQRDTSALGQAITSGKTLTWIALTALTLIGLAIAAIVTRMVTKPLKRINHALRVMASGDLTQPPLKHDNNDEIAEIVHSVNALARSLTRMMRVIGLNAGSVTAGAGELMRIRGLVESDANTSYRLVGEVMKQTGSLNDEIMRVKSAVQNATDKISAISNASNNLSGDISMIANEAVRASENVSNVATSSDDMLMRIDTVTGSLDQVDVAVSDVAKAIHAMTEALGGIRTLCSTASTESNDANDRAQNASQVMDQLADSARAIGTVVEVINNIAEQTNMLALNAAIEAAGAGDAGKGFAVVANEVKDLAHQTQEATQMISENIDQIQGLVTNASRANSEIVASIERINNSNRTITESVDNQTYSIHDISDSMQGVTDASRTATENVISLGSAAKEVASSAAETASLTEKMSASANDGMVAAGQVAGDSDGALESMEIILNAMNNTQETSEHVTNRMEQAEHTADLMAGSASHFGRLGTVLQGMSNALYVAQTELDTGPAPFNIRTIKDFYLHAQGGMEQAIHGRISGESRECVDPATTELGRWIANEGAQMFHGAPLFEELKQEQIKLHTIGAEVIEKIQQGAKKEADEALERFHNQRDLMFSCLNELYQGHTTRDREGERLFFPWSDSLSVGVKQFDDDHKRLIDLTNALHKGMKEGMDQAALDSIIDELVDFTETHFKREEEHMAKVEYPGLEEQKRQHRVMVAKVQAFSDEFKKGEFAVGIDVLGFVKEWLSKHILVTDMEYRDHFNSRGIF</sequence>
<dbReference type="SMART" id="SM00304">
    <property type="entry name" value="HAMP"/>
    <property type="match status" value="1"/>
</dbReference>
<keyword evidence="4 6" id="KW-0807">Transducer</keyword>
<feature type="domain" description="Methyl-accepting transducer" evidence="8">
    <location>
        <begin position="473"/>
        <end position="716"/>
    </location>
</feature>
<dbReference type="PROSITE" id="PS50111">
    <property type="entry name" value="CHEMOTAXIS_TRANSDUC_2"/>
    <property type="match status" value="1"/>
</dbReference>
<gene>
    <name evidence="10" type="ORF">MAGMO_1611</name>
</gene>
<dbReference type="CDD" id="cd12107">
    <property type="entry name" value="Hemerythrin"/>
    <property type="match status" value="1"/>
</dbReference>
<dbReference type="PANTHER" id="PTHR32089">
    <property type="entry name" value="METHYL-ACCEPTING CHEMOTAXIS PROTEIN MCPB"/>
    <property type="match status" value="1"/>
</dbReference>
<dbReference type="InterPro" id="IPR004089">
    <property type="entry name" value="MCPsignal_dom"/>
</dbReference>
<dbReference type="Gene3D" id="1.10.287.950">
    <property type="entry name" value="Methyl-accepting chemotaxis protein"/>
    <property type="match status" value="1"/>
</dbReference>
<feature type="transmembrane region" description="Helical" evidence="7">
    <location>
        <begin position="324"/>
        <end position="343"/>
    </location>
</feature>
<reference evidence="10" key="1">
    <citation type="submission" date="2015-04" db="EMBL/GenBank/DDBJ databases">
        <authorList>
            <person name="Syromyatnikov M.Y."/>
            <person name="Popov V.N."/>
        </authorList>
    </citation>
    <scope>NUCLEOTIDE SEQUENCE</scope>
    <source>
        <strain evidence="10">MO-1</strain>
    </source>
</reference>
<keyword evidence="7" id="KW-1133">Transmembrane helix</keyword>
<dbReference type="CDD" id="cd06225">
    <property type="entry name" value="HAMP"/>
    <property type="match status" value="1"/>
</dbReference>
<dbReference type="Gene3D" id="6.10.340.10">
    <property type="match status" value="1"/>
</dbReference>
<dbReference type="Pfam" id="PF01814">
    <property type="entry name" value="Hemerythrin"/>
    <property type="match status" value="1"/>
</dbReference>
<dbReference type="InterPro" id="IPR024478">
    <property type="entry name" value="HlyB_4HB_MCP"/>
</dbReference>
<dbReference type="SMART" id="SM00283">
    <property type="entry name" value="MA"/>
    <property type="match status" value="1"/>
</dbReference>
<keyword evidence="2" id="KW-0479">Metal-binding</keyword>
<dbReference type="InterPro" id="IPR035938">
    <property type="entry name" value="Hemerythrin-like_sf"/>
</dbReference>
<dbReference type="Gene3D" id="1.20.120.50">
    <property type="entry name" value="Hemerythrin-like"/>
    <property type="match status" value="1"/>
</dbReference>
<dbReference type="SUPFAM" id="SSF47188">
    <property type="entry name" value="Hemerythrin-like"/>
    <property type="match status" value="1"/>
</dbReference>
<keyword evidence="7" id="KW-0812">Transmembrane</keyword>
<protein>
    <submittedName>
        <fullName evidence="10">Putative methyl-accepting chemotaxis sensory transducer</fullName>
    </submittedName>
</protein>
<accession>A0A1S7LFR9</accession>
<dbReference type="PROSITE" id="PS50885">
    <property type="entry name" value="HAMP"/>
    <property type="match status" value="1"/>
</dbReference>
<proteinExistence type="inferred from homology"/>
<evidence type="ECO:0000259" key="9">
    <source>
        <dbReference type="PROSITE" id="PS50885"/>
    </source>
</evidence>
<dbReference type="PANTHER" id="PTHR32089:SF112">
    <property type="entry name" value="LYSOZYME-LIKE PROTEIN-RELATED"/>
    <property type="match status" value="1"/>
</dbReference>
<dbReference type="Gene3D" id="1.20.120.30">
    <property type="entry name" value="Aspartate receptor, ligand-binding domain"/>
    <property type="match status" value="1"/>
</dbReference>
<dbReference type="SUPFAM" id="SSF58104">
    <property type="entry name" value="Methyl-accepting chemotaxis protein (MCP) signaling domain"/>
    <property type="match status" value="1"/>
</dbReference>
<dbReference type="GO" id="GO:0016020">
    <property type="term" value="C:membrane"/>
    <property type="evidence" value="ECO:0007669"/>
    <property type="project" value="InterPro"/>
</dbReference>
<comment type="similarity">
    <text evidence="1">Belongs to the hemerythrin family.</text>
</comment>
<evidence type="ECO:0000256" key="5">
    <source>
        <dbReference type="ARBA" id="ARBA00029447"/>
    </source>
</evidence>
<dbReference type="InterPro" id="IPR012312">
    <property type="entry name" value="Hemerythrin-like"/>
</dbReference>
<evidence type="ECO:0000256" key="6">
    <source>
        <dbReference type="PROSITE-ProRule" id="PRU00284"/>
    </source>
</evidence>
<evidence type="ECO:0000256" key="4">
    <source>
        <dbReference type="ARBA" id="ARBA00023224"/>
    </source>
</evidence>
<dbReference type="NCBIfam" id="TIGR02481">
    <property type="entry name" value="hemeryth_dom"/>
    <property type="match status" value="1"/>
</dbReference>
<dbReference type="EMBL" id="LO017727">
    <property type="protein sequence ID" value="CRH05795.1"/>
    <property type="molecule type" value="Genomic_DNA"/>
</dbReference>
<organism evidence="10">
    <name type="scientific">Magnetococcus massalia (strain MO-1)</name>
    <dbReference type="NCBI Taxonomy" id="451514"/>
    <lineage>
        <taxon>Bacteria</taxon>
        <taxon>Pseudomonadati</taxon>
        <taxon>Pseudomonadota</taxon>
        <taxon>Magnetococcia</taxon>
        <taxon>Magnetococcales</taxon>
        <taxon>Magnetococcaceae</taxon>
        <taxon>Magnetococcus</taxon>
    </lineage>
</organism>